<dbReference type="NCBIfam" id="NF002964">
    <property type="entry name" value="PRK03635.1"/>
    <property type="match status" value="1"/>
</dbReference>
<dbReference type="STRING" id="526729.SAMN04324258_1607"/>
<evidence type="ECO:0000256" key="3">
    <source>
        <dbReference type="ARBA" id="ARBA00023125"/>
    </source>
</evidence>
<evidence type="ECO:0000256" key="5">
    <source>
        <dbReference type="ARBA" id="ARBA00023163"/>
    </source>
</evidence>
<dbReference type="InterPro" id="IPR000847">
    <property type="entry name" value="LysR_HTH_N"/>
</dbReference>
<comment type="similarity">
    <text evidence="1">Belongs to the LysR transcriptional regulatory family.</text>
</comment>
<keyword evidence="4" id="KW-0010">Activator</keyword>
<keyword evidence="3" id="KW-0238">DNA-binding</keyword>
<dbReference type="GO" id="GO:0003700">
    <property type="term" value="F:DNA-binding transcription factor activity"/>
    <property type="evidence" value="ECO:0007669"/>
    <property type="project" value="InterPro"/>
</dbReference>
<evidence type="ECO:0000313" key="7">
    <source>
        <dbReference type="EMBL" id="SKC53256.1"/>
    </source>
</evidence>
<dbReference type="PANTHER" id="PTHR30579:SF2">
    <property type="entry name" value="HTH-TYPE TRANSCRIPTIONAL REGULATOR ARGP"/>
    <property type="match status" value="1"/>
</dbReference>
<dbReference type="EMBL" id="FUZQ01000002">
    <property type="protein sequence ID" value="SKC53256.1"/>
    <property type="molecule type" value="Genomic_DNA"/>
</dbReference>
<dbReference type="InterPro" id="IPR017685">
    <property type="entry name" value="ArgP"/>
</dbReference>
<evidence type="ECO:0000256" key="4">
    <source>
        <dbReference type="ARBA" id="ARBA00023159"/>
    </source>
</evidence>
<dbReference type="RefSeq" id="WP_079573147.1">
    <property type="nucleotide sequence ID" value="NZ_FUZQ01000002.1"/>
</dbReference>
<proteinExistence type="inferred from homology"/>
<organism evidence="7 8">
    <name type="scientific">Krasilnikoviella flava</name>
    <dbReference type="NCBI Taxonomy" id="526729"/>
    <lineage>
        <taxon>Bacteria</taxon>
        <taxon>Bacillati</taxon>
        <taxon>Actinomycetota</taxon>
        <taxon>Actinomycetes</taxon>
        <taxon>Micrococcales</taxon>
        <taxon>Promicromonosporaceae</taxon>
        <taxon>Krasilnikoviella</taxon>
    </lineage>
</organism>
<dbReference type="AlphaFoldDB" id="A0A1T5JPE0"/>
<dbReference type="PANTHER" id="PTHR30579">
    <property type="entry name" value="TRANSCRIPTIONAL REGULATOR"/>
    <property type="match status" value="1"/>
</dbReference>
<keyword evidence="2" id="KW-0805">Transcription regulation</keyword>
<keyword evidence="8" id="KW-1185">Reference proteome</keyword>
<reference evidence="7 8" key="1">
    <citation type="submission" date="2017-02" db="EMBL/GenBank/DDBJ databases">
        <authorList>
            <person name="Peterson S.W."/>
        </authorList>
    </citation>
    <scope>NUCLEOTIDE SEQUENCE [LARGE SCALE GENOMIC DNA]</scope>
    <source>
        <strain evidence="7 8">DSM 21481</strain>
    </source>
</reference>
<dbReference type="SUPFAM" id="SSF53850">
    <property type="entry name" value="Periplasmic binding protein-like II"/>
    <property type="match status" value="1"/>
</dbReference>
<dbReference type="Pfam" id="PF00126">
    <property type="entry name" value="HTH_1"/>
    <property type="match status" value="1"/>
</dbReference>
<protein>
    <submittedName>
        <fullName evidence="7">LysR family transcriptional regulator, chromosome initiation inhibitor</fullName>
    </submittedName>
</protein>
<dbReference type="PROSITE" id="PS50931">
    <property type="entry name" value="HTH_LYSR"/>
    <property type="match status" value="1"/>
</dbReference>
<dbReference type="InterPro" id="IPR036390">
    <property type="entry name" value="WH_DNA-bd_sf"/>
</dbReference>
<dbReference type="InterPro" id="IPR036388">
    <property type="entry name" value="WH-like_DNA-bd_sf"/>
</dbReference>
<name>A0A1T5JPE0_9MICO</name>
<dbReference type="InterPro" id="IPR050176">
    <property type="entry name" value="LTTR"/>
</dbReference>
<evidence type="ECO:0000256" key="1">
    <source>
        <dbReference type="ARBA" id="ARBA00009437"/>
    </source>
</evidence>
<dbReference type="NCBIfam" id="TIGR03298">
    <property type="entry name" value="argP"/>
    <property type="match status" value="1"/>
</dbReference>
<dbReference type="Gene3D" id="3.40.190.290">
    <property type="match status" value="1"/>
</dbReference>
<dbReference type="OrthoDB" id="3252676at2"/>
<dbReference type="Proteomes" id="UP000189777">
    <property type="component" value="Unassembled WGS sequence"/>
</dbReference>
<accession>A0A1T5JPE0</accession>
<keyword evidence="5" id="KW-0804">Transcription</keyword>
<evidence type="ECO:0000259" key="6">
    <source>
        <dbReference type="PROSITE" id="PS50931"/>
    </source>
</evidence>
<dbReference type="GO" id="GO:0003677">
    <property type="term" value="F:DNA binding"/>
    <property type="evidence" value="ECO:0007669"/>
    <property type="project" value="UniProtKB-KW"/>
</dbReference>
<sequence length="315" mass="33767">MRWDSRQLEALAAVITEGSFEAAAHALHVTPSAVSQRVRALENAAGSVLVQRTRPVAPTEPGRTLLRLARQVELLGAEAGRELGPRDAEPEDDDAPRPVTVPLAVNADSLATWVLPALTRVEGVCFDLYRDDQDRTVDLLPAGAVMAAITSQRAPVQGCTSTFLGVTRYRPAATRAVVERWFPDGPTVEALGRAPMLVFNRADDLQDAWLRDRAAAAGAAVPSPPRHHVPSTPEYVDAIRRGLGWGMWGPLPGPGARFGMLAGGPGDAGADVVLLDRDAVVDVPIYLQQWKLRSGVLDRVADALRGEARRALPQS</sequence>
<dbReference type="SUPFAM" id="SSF46785">
    <property type="entry name" value="Winged helix' DNA-binding domain"/>
    <property type="match status" value="1"/>
</dbReference>
<evidence type="ECO:0000256" key="2">
    <source>
        <dbReference type="ARBA" id="ARBA00023015"/>
    </source>
</evidence>
<evidence type="ECO:0000313" key="8">
    <source>
        <dbReference type="Proteomes" id="UP000189777"/>
    </source>
</evidence>
<feature type="domain" description="HTH lysR-type" evidence="6">
    <location>
        <begin position="3"/>
        <end position="59"/>
    </location>
</feature>
<gene>
    <name evidence="7" type="ORF">SAMN04324258_1607</name>
</gene>
<dbReference type="Gene3D" id="1.10.10.10">
    <property type="entry name" value="Winged helix-like DNA-binding domain superfamily/Winged helix DNA-binding domain"/>
    <property type="match status" value="1"/>
</dbReference>